<reference evidence="1 2" key="1">
    <citation type="journal article" date="2015" name="Genome Biol. Evol.">
        <title>The genome of winter moth (Operophtera brumata) provides a genomic perspective on sexual dimorphism and phenology.</title>
        <authorList>
            <person name="Derks M.F."/>
            <person name="Smit S."/>
            <person name="Salis L."/>
            <person name="Schijlen E."/>
            <person name="Bossers A."/>
            <person name="Mateman C."/>
            <person name="Pijl A.S."/>
            <person name="de Ridder D."/>
            <person name="Groenen M.A."/>
            <person name="Visser M.E."/>
            <person name="Megens H.J."/>
        </authorList>
    </citation>
    <scope>NUCLEOTIDE SEQUENCE [LARGE SCALE GENOMIC DNA]</scope>
    <source>
        <strain evidence="1">WM2013NL</strain>
        <tissue evidence="1">Head and thorax</tissue>
    </source>
</reference>
<dbReference type="PANTHER" id="PTHR23053:SF0">
    <property type="entry name" value="HYDROCEPHALUS-INDUCING PROTEIN HOMOLOG"/>
    <property type="match status" value="1"/>
</dbReference>
<dbReference type="GO" id="GO:0003341">
    <property type="term" value="P:cilium movement"/>
    <property type="evidence" value="ECO:0007669"/>
    <property type="project" value="TreeGrafter"/>
</dbReference>
<dbReference type="Gene3D" id="2.60.40.10">
    <property type="entry name" value="Immunoglobulins"/>
    <property type="match status" value="1"/>
</dbReference>
<dbReference type="AlphaFoldDB" id="A0A0L7K4B6"/>
<dbReference type="EMBL" id="JTDY01012255">
    <property type="protein sequence ID" value="KOB52307.1"/>
    <property type="molecule type" value="Genomic_DNA"/>
</dbReference>
<dbReference type="InterPro" id="IPR033305">
    <property type="entry name" value="Hydin-like"/>
</dbReference>
<dbReference type="InterPro" id="IPR013783">
    <property type="entry name" value="Ig-like_fold"/>
</dbReference>
<dbReference type="Proteomes" id="UP000037510">
    <property type="component" value="Unassembled WGS sequence"/>
</dbReference>
<gene>
    <name evidence="1" type="ORF">OBRU01_26133</name>
</gene>
<dbReference type="GO" id="GO:1904158">
    <property type="term" value="P:axonemal central apparatus assembly"/>
    <property type="evidence" value="ECO:0007669"/>
    <property type="project" value="TreeGrafter"/>
</dbReference>
<dbReference type="STRING" id="104452.A0A0L7K4B6"/>
<sequence length="640" mass="71973">MEKVYNHNNCNVNDLLEGLPCNSPVGSQIDQIIEQEGIPKNLLNAVQQPGIESISLEDLEMDIELMKLRIIKKVAPMIDTGFDSEFPWIGKFPKISKRYRTNINDVLQLIPHRGLLKPGEIQYVHVIFNPKTNINIKAILDCEVLGGPAESIIVTGQSSDLMYKLNSQRINFKIRSFHESASEKLLMSNIAQLPYEYKTYLDEPKFKNELEGTILDLIPPDKILEPEEEAELNIVMRPGIVGYFNRVFLLEIGHLPHIPIELFGWGVIPQVYFSLQRPEIAYLHPEIGYQAIADLTQEYLEAVSEIFSKDGSDHLDSSLTEQCFDGYPSTIDIELVIERMLLINHVKQRPEILTAYSTSLKMGPIPGFHTTPYVIDYGVVITDSTVQCTAEIINYGPIATKLHFAKATHVPTWLSIKLCGKLNPGETGKLDVVPYGVVIPIQIKALCAVPYLVSNITEINFGSVRCGDKIICSIPLKNVGKPTCIWYVALNLKAPGPNPMMVLDSSGKYEPGEGGWLILGQGIIPHVHIIGPNVTFPPTLPWAKTTYIYFGLTNPCPFPIELIIAHTDTKWDEEEKVYQLLYKYYDKPAEILVPAIKPGAGMPLEVTKFYKTFTARESKESQKCFKNSTFKRNNTKEIQD</sequence>
<name>A0A0L7K4B6_OPEBR</name>
<evidence type="ECO:0000313" key="2">
    <source>
        <dbReference type="Proteomes" id="UP000037510"/>
    </source>
</evidence>
<dbReference type="GO" id="GO:0005930">
    <property type="term" value="C:axoneme"/>
    <property type="evidence" value="ECO:0007669"/>
    <property type="project" value="TreeGrafter"/>
</dbReference>
<dbReference type="PANTHER" id="PTHR23053">
    <property type="entry name" value="DLEC1 DELETED IN LUNG AND ESOPHAGEAL CANCER 1"/>
    <property type="match status" value="1"/>
</dbReference>
<accession>A0A0L7K4B6</accession>
<evidence type="ECO:0000313" key="1">
    <source>
        <dbReference type="EMBL" id="KOB52307.1"/>
    </source>
</evidence>
<protein>
    <submittedName>
        <fullName evidence="1">Putative hydrocephalus inducing</fullName>
    </submittedName>
</protein>
<comment type="caution">
    <text evidence="1">The sequence shown here is derived from an EMBL/GenBank/DDBJ whole genome shotgun (WGS) entry which is preliminary data.</text>
</comment>
<organism evidence="1 2">
    <name type="scientific">Operophtera brumata</name>
    <name type="common">Winter moth</name>
    <name type="synonym">Phalaena brumata</name>
    <dbReference type="NCBI Taxonomy" id="104452"/>
    <lineage>
        <taxon>Eukaryota</taxon>
        <taxon>Metazoa</taxon>
        <taxon>Ecdysozoa</taxon>
        <taxon>Arthropoda</taxon>
        <taxon>Hexapoda</taxon>
        <taxon>Insecta</taxon>
        <taxon>Pterygota</taxon>
        <taxon>Neoptera</taxon>
        <taxon>Endopterygota</taxon>
        <taxon>Lepidoptera</taxon>
        <taxon>Glossata</taxon>
        <taxon>Ditrysia</taxon>
        <taxon>Geometroidea</taxon>
        <taxon>Geometridae</taxon>
        <taxon>Larentiinae</taxon>
        <taxon>Operophtera</taxon>
    </lineage>
</organism>
<proteinExistence type="predicted"/>
<keyword evidence="2" id="KW-1185">Reference proteome</keyword>